<dbReference type="Proteomes" id="UP000789831">
    <property type="component" value="Unassembled WGS sequence"/>
</dbReference>
<organism evidence="2 3">
    <name type="scientific">Ambispora gerdemannii</name>
    <dbReference type="NCBI Taxonomy" id="144530"/>
    <lineage>
        <taxon>Eukaryota</taxon>
        <taxon>Fungi</taxon>
        <taxon>Fungi incertae sedis</taxon>
        <taxon>Mucoromycota</taxon>
        <taxon>Glomeromycotina</taxon>
        <taxon>Glomeromycetes</taxon>
        <taxon>Archaeosporales</taxon>
        <taxon>Ambisporaceae</taxon>
        <taxon>Ambispora</taxon>
    </lineage>
</organism>
<gene>
    <name evidence="2" type="ORF">AGERDE_LOCUS5758</name>
</gene>
<proteinExistence type="predicted"/>
<keyword evidence="3" id="KW-1185">Reference proteome</keyword>
<dbReference type="AlphaFoldDB" id="A0A9N9AGT9"/>
<dbReference type="InterPro" id="IPR005024">
    <property type="entry name" value="Snf7_fam"/>
</dbReference>
<feature type="region of interest" description="Disordered" evidence="1">
    <location>
        <begin position="228"/>
        <end position="248"/>
    </location>
</feature>
<sequence>MGMLKLRDKVYKLTGSIVLSGVLFFTREFTMDSVQKLLGKKANPDEMVRKWRQSIRAQERALDRQLRGMDTEEQKLKRTLKQMAKKNDVKNAKILARELVRSRKQRDRIYTSKAQLNSIIMQLQHQLATLKVSGTLQKSTEVMKMVNTLAKLPEISKSMQELSMEMMKAGIIDEMIEDTMESLEESDVEEEADEEVNKVLFELTDGLLGEAGEVGAPLEIKQQQIEVLEEEEEPELDEMQARLQALKS</sequence>
<dbReference type="Gene3D" id="6.10.140.1230">
    <property type="match status" value="1"/>
</dbReference>
<reference evidence="2" key="1">
    <citation type="submission" date="2021-06" db="EMBL/GenBank/DDBJ databases">
        <authorList>
            <person name="Kallberg Y."/>
            <person name="Tangrot J."/>
            <person name="Rosling A."/>
        </authorList>
    </citation>
    <scope>NUCLEOTIDE SEQUENCE</scope>
    <source>
        <strain evidence="2">MT106</strain>
    </source>
</reference>
<dbReference type="GO" id="GO:0007034">
    <property type="term" value="P:vacuolar transport"/>
    <property type="evidence" value="ECO:0007669"/>
    <property type="project" value="InterPro"/>
</dbReference>
<evidence type="ECO:0000313" key="3">
    <source>
        <dbReference type="Proteomes" id="UP000789831"/>
    </source>
</evidence>
<dbReference type="EMBL" id="CAJVPL010000821">
    <property type="protein sequence ID" value="CAG8532031.1"/>
    <property type="molecule type" value="Genomic_DNA"/>
</dbReference>
<accession>A0A9N9AGT9</accession>
<evidence type="ECO:0000313" key="2">
    <source>
        <dbReference type="EMBL" id="CAG8532031.1"/>
    </source>
</evidence>
<dbReference type="Pfam" id="PF03357">
    <property type="entry name" value="Snf7"/>
    <property type="match status" value="1"/>
</dbReference>
<comment type="caution">
    <text evidence="2">The sequence shown here is derived from an EMBL/GenBank/DDBJ whole genome shotgun (WGS) entry which is preliminary data.</text>
</comment>
<dbReference type="PANTHER" id="PTHR10476">
    <property type="entry name" value="CHARGED MULTIVESICULAR BODY PROTEIN"/>
    <property type="match status" value="1"/>
</dbReference>
<name>A0A9N9AGT9_9GLOM</name>
<feature type="compositionally biased region" description="Acidic residues" evidence="1">
    <location>
        <begin position="228"/>
        <end position="238"/>
    </location>
</feature>
<dbReference type="OrthoDB" id="2329734at2759"/>
<protein>
    <submittedName>
        <fullName evidence="2">9766_t:CDS:1</fullName>
    </submittedName>
</protein>
<evidence type="ECO:0000256" key="1">
    <source>
        <dbReference type="SAM" id="MobiDB-lite"/>
    </source>
</evidence>